<dbReference type="RefSeq" id="WP_130254845.1">
    <property type="nucleotide sequence ID" value="NZ_PPSX01000021.1"/>
</dbReference>
<name>A0A4Q7IQK9_9GAMM</name>
<evidence type="ECO:0000313" key="1">
    <source>
        <dbReference type="EMBL" id="RZQ53766.1"/>
    </source>
</evidence>
<organism evidence="1 2">
    <name type="scientific">Pseudoalteromonas phenolica</name>
    <dbReference type="NCBI Taxonomy" id="161398"/>
    <lineage>
        <taxon>Bacteria</taxon>
        <taxon>Pseudomonadati</taxon>
        <taxon>Pseudomonadota</taxon>
        <taxon>Gammaproteobacteria</taxon>
        <taxon>Alteromonadales</taxon>
        <taxon>Pseudoalteromonadaceae</taxon>
        <taxon>Pseudoalteromonas</taxon>
    </lineage>
</organism>
<dbReference type="InterPro" id="IPR045508">
    <property type="entry name" value="DUF6482"/>
</dbReference>
<gene>
    <name evidence="1" type="ORF">C1E23_06715</name>
</gene>
<sequence length="98" mass="11070">MQATELKMQFEEQNLVAVILSYADANHYLAGGVDTKGNYFLLENKNGRTETFNSMREAEITLAELGAVNAIFEMETAYDEMIGSSKNERCKMMVHLTH</sequence>
<dbReference type="EMBL" id="PPSX01000021">
    <property type="protein sequence ID" value="RZQ53766.1"/>
    <property type="molecule type" value="Genomic_DNA"/>
</dbReference>
<dbReference type="AlphaFoldDB" id="A0A4Q7IQK9"/>
<evidence type="ECO:0000313" key="2">
    <source>
        <dbReference type="Proteomes" id="UP000291338"/>
    </source>
</evidence>
<reference evidence="1 2" key="1">
    <citation type="submission" date="2018-01" db="EMBL/GenBank/DDBJ databases">
        <title>Co-occurrence of chitin degradation, pigmentation and bioactivity in marine Pseudoalteromonas.</title>
        <authorList>
            <person name="Paulsen S."/>
            <person name="Gram L."/>
            <person name="Machado H."/>
        </authorList>
    </citation>
    <scope>NUCLEOTIDE SEQUENCE [LARGE SCALE GENOMIC DNA]</scope>
    <source>
        <strain evidence="1 2">S3898</strain>
    </source>
</reference>
<comment type="caution">
    <text evidence="1">The sequence shown here is derived from an EMBL/GenBank/DDBJ whole genome shotgun (WGS) entry which is preliminary data.</text>
</comment>
<protein>
    <submittedName>
        <fullName evidence="1">Uncharacterized protein</fullName>
    </submittedName>
</protein>
<dbReference type="Pfam" id="PF20090">
    <property type="entry name" value="DUF6482"/>
    <property type="match status" value="1"/>
</dbReference>
<proteinExistence type="predicted"/>
<dbReference type="Proteomes" id="UP000291338">
    <property type="component" value="Unassembled WGS sequence"/>
</dbReference>
<accession>A0A4Q7IQK9</accession>